<dbReference type="OrthoDB" id="442463at2759"/>
<reference evidence="4 5" key="2">
    <citation type="submission" date="2024-05" db="EMBL/GenBank/DDBJ databases">
        <authorList>
            <person name="Chen Y."/>
            <person name="Shah S."/>
            <person name="Dougan E. K."/>
            <person name="Thang M."/>
            <person name="Chan C."/>
        </authorList>
    </citation>
    <scope>NUCLEOTIDE SEQUENCE [LARGE SCALE GENOMIC DNA]</scope>
</reference>
<evidence type="ECO:0000256" key="1">
    <source>
        <dbReference type="SAM" id="MobiDB-lite"/>
    </source>
</evidence>
<evidence type="ECO:0000256" key="2">
    <source>
        <dbReference type="SAM" id="SignalP"/>
    </source>
</evidence>
<keyword evidence="2" id="KW-0732">Signal</keyword>
<keyword evidence="5" id="KW-1185">Reference proteome</keyword>
<feature type="chain" id="PRO_5043272726" evidence="2">
    <location>
        <begin position="19"/>
        <end position="871"/>
    </location>
</feature>
<dbReference type="EMBL" id="CAMXCT020004290">
    <property type="protein sequence ID" value="CAL1161832.1"/>
    <property type="molecule type" value="Genomic_DNA"/>
</dbReference>
<organism evidence="3">
    <name type="scientific">Cladocopium goreaui</name>
    <dbReference type="NCBI Taxonomy" id="2562237"/>
    <lineage>
        <taxon>Eukaryota</taxon>
        <taxon>Sar</taxon>
        <taxon>Alveolata</taxon>
        <taxon>Dinophyceae</taxon>
        <taxon>Suessiales</taxon>
        <taxon>Symbiodiniaceae</taxon>
        <taxon>Cladocopium</taxon>
    </lineage>
</organism>
<proteinExistence type="predicted"/>
<feature type="region of interest" description="Disordered" evidence="1">
    <location>
        <begin position="784"/>
        <end position="850"/>
    </location>
</feature>
<dbReference type="EMBL" id="CAMXCT030004290">
    <property type="protein sequence ID" value="CAL4795769.1"/>
    <property type="molecule type" value="Genomic_DNA"/>
</dbReference>
<feature type="compositionally biased region" description="Low complexity" evidence="1">
    <location>
        <begin position="797"/>
        <end position="834"/>
    </location>
</feature>
<feature type="signal peptide" evidence="2">
    <location>
        <begin position="1"/>
        <end position="18"/>
    </location>
</feature>
<dbReference type="Proteomes" id="UP001152797">
    <property type="component" value="Unassembled WGS sequence"/>
</dbReference>
<name>A0A9P1GF87_9DINO</name>
<comment type="caution">
    <text evidence="3">The sequence shown here is derived from an EMBL/GenBank/DDBJ whole genome shotgun (WGS) entry which is preliminary data.</text>
</comment>
<protein>
    <submittedName>
        <fullName evidence="4">Soluble guanylate cyclase gcy-35</fullName>
    </submittedName>
</protein>
<dbReference type="AlphaFoldDB" id="A0A9P1GF87"/>
<gene>
    <name evidence="3" type="ORF">C1SCF055_LOCUS33900</name>
</gene>
<evidence type="ECO:0000313" key="5">
    <source>
        <dbReference type="Proteomes" id="UP001152797"/>
    </source>
</evidence>
<evidence type="ECO:0000313" key="3">
    <source>
        <dbReference type="EMBL" id="CAI4008457.1"/>
    </source>
</evidence>
<dbReference type="EMBL" id="CAMXCT010004290">
    <property type="protein sequence ID" value="CAI4008457.1"/>
    <property type="molecule type" value="Genomic_DNA"/>
</dbReference>
<accession>A0A9P1GF87</accession>
<feature type="region of interest" description="Disordered" evidence="1">
    <location>
        <begin position="209"/>
        <end position="241"/>
    </location>
</feature>
<reference evidence="3" key="1">
    <citation type="submission" date="2022-10" db="EMBL/GenBank/DDBJ databases">
        <authorList>
            <person name="Chen Y."/>
            <person name="Dougan E. K."/>
            <person name="Chan C."/>
            <person name="Rhodes N."/>
            <person name="Thang M."/>
        </authorList>
    </citation>
    <scope>NUCLEOTIDE SEQUENCE</scope>
</reference>
<evidence type="ECO:0000313" key="4">
    <source>
        <dbReference type="EMBL" id="CAL4795769.1"/>
    </source>
</evidence>
<sequence length="871" mass="95527">MSLVRCATVLVLATLVASQRERPDREKQKEFSECLLSGGTRESCRTILADSQGETGERPSPQPQDEVLERLEAERGAPAALAEQLKNCDYGEEGDTDAEKREAFKECKDKALESLERLRGDDVKPEELERELEKAAEESARGIVKRCLDAASTDSDKEACFNSEEAKTEMAAISGRDPSEFKADDMREAMREGAASDLVEEVSNCQKNAQDENSRKECLRPSDEMKKQIADSRGKASGDVKDSEVREFLEDGAEEDMWSIMKSCGEDREACLESAKEMLGTATGQGKSDITDDQLARRLSNAMKDELAESMAACTRAATDDIARQLCRDILTDQVLSTADNRTKHSKGDKNQALKEAGKAAATDVVKDCQGTREECLTRLMEKAAESMGRRPEDLTEVEVERLNEEGSKEAAKESIKSCTSAKKDNAQATCGDALAVYAAGRGKGDLDASEQRRVKQELAEDLEKDDIALCLKSESREEYNACMENLKETSDVQDELFSGLDEKVKEAKKKRAKDDASVDAVGEIFRSCMEEAESDAEKEECKKEIKERSEIAGLTEDEDDVILKYKRNVVAASARACDASKRSECVHQAKEELVKLGLKRRAFGVVKKLADLKEAAEAFAECQEESTVDGVDDTCIEEAKSTLEELSGSTEIWSDEIQAKVQALGEALTEGREILIRKLRQVLVEAISSAATCSDAFLDRIIDRVMGVARNFTVPGSDRPRDITDKRCRVTFGKARYFCKVSTEDMDDDETQQLSDDISEDLTTAEITIERLRRLGERRLSETITETYADQEVEETSSTSSTSTAESTTESTTESTESTTEATTTTTTTTESTMPDEQTTSGGTEHPTGANAAAGSCLSAAVALASILML</sequence>